<proteinExistence type="inferred from homology"/>
<dbReference type="InterPro" id="IPR035911">
    <property type="entry name" value="MurE/MurF_N"/>
</dbReference>
<evidence type="ECO:0000256" key="9">
    <source>
        <dbReference type="ARBA" id="ARBA00023316"/>
    </source>
</evidence>
<dbReference type="InterPro" id="IPR013221">
    <property type="entry name" value="Mur_ligase_cen"/>
</dbReference>
<keyword evidence="1 10" id="KW-0963">Cytoplasm</keyword>
<feature type="domain" description="Mur ligase central" evidence="13">
    <location>
        <begin position="108"/>
        <end position="294"/>
    </location>
</feature>
<comment type="similarity">
    <text evidence="10">Belongs to the MurCDEF family. MurF subfamily.</text>
</comment>
<keyword evidence="4 10" id="KW-0547">Nucleotide-binding</keyword>
<dbReference type="RefSeq" id="WP_158524384.1">
    <property type="nucleotide sequence ID" value="NZ_CP011797.1"/>
</dbReference>
<evidence type="ECO:0000256" key="2">
    <source>
        <dbReference type="ARBA" id="ARBA00022598"/>
    </source>
</evidence>
<dbReference type="KEGG" id="rfo:REIFOR_02675"/>
<keyword evidence="5 10" id="KW-0067">ATP-binding</keyword>
<protein>
    <recommendedName>
        <fullName evidence="10 11">UDP-N-acetylmuramoyl-tripeptide--D-alanyl-D-alanine ligase</fullName>
        <ecNumber evidence="10 11">6.3.2.10</ecNumber>
    </recommendedName>
    <alternativeName>
        <fullName evidence="10">D-alanyl-D-alanine-adding enzyme</fullName>
    </alternativeName>
</protein>
<dbReference type="EMBL" id="CP011797">
    <property type="protein sequence ID" value="ATX77799.1"/>
    <property type="molecule type" value="Genomic_DNA"/>
</dbReference>
<dbReference type="Gene3D" id="3.90.190.20">
    <property type="entry name" value="Mur ligase, C-terminal domain"/>
    <property type="match status" value="1"/>
</dbReference>
<name>A0A2K8KUM8_9GAMM</name>
<dbReference type="GO" id="GO:0071555">
    <property type="term" value="P:cell wall organization"/>
    <property type="evidence" value="ECO:0007669"/>
    <property type="project" value="UniProtKB-KW"/>
</dbReference>
<dbReference type="SUPFAM" id="SSF53623">
    <property type="entry name" value="MurD-like peptide ligases, catalytic domain"/>
    <property type="match status" value="1"/>
</dbReference>
<dbReference type="InterPro" id="IPR036615">
    <property type="entry name" value="Mur_ligase_C_dom_sf"/>
</dbReference>
<dbReference type="UniPathway" id="UPA00219"/>
<feature type="binding site" evidence="10">
    <location>
        <begin position="109"/>
        <end position="115"/>
    </location>
    <ligand>
        <name>ATP</name>
        <dbReference type="ChEBI" id="CHEBI:30616"/>
    </ligand>
</feature>
<comment type="function">
    <text evidence="10 11">Involved in cell wall formation. Catalyzes the final step in the synthesis of UDP-N-acetylmuramoyl-pentapeptide, the precursor of murein.</text>
</comment>
<accession>A0A2K8KUM8</accession>
<evidence type="ECO:0000259" key="13">
    <source>
        <dbReference type="Pfam" id="PF08245"/>
    </source>
</evidence>
<evidence type="ECO:0000256" key="6">
    <source>
        <dbReference type="ARBA" id="ARBA00022960"/>
    </source>
</evidence>
<dbReference type="InterPro" id="IPR004101">
    <property type="entry name" value="Mur_ligase_C"/>
</dbReference>
<dbReference type="InterPro" id="IPR036565">
    <property type="entry name" value="Mur-like_cat_sf"/>
</dbReference>
<dbReference type="Pfam" id="PF02875">
    <property type="entry name" value="Mur_ligase_C"/>
    <property type="match status" value="1"/>
</dbReference>
<dbReference type="GO" id="GO:0008360">
    <property type="term" value="P:regulation of cell shape"/>
    <property type="evidence" value="ECO:0007669"/>
    <property type="project" value="UniProtKB-KW"/>
</dbReference>
<organism evidence="14 15">
    <name type="scientific">Reinekea forsetii</name>
    <dbReference type="NCBI Taxonomy" id="1336806"/>
    <lineage>
        <taxon>Bacteria</taxon>
        <taxon>Pseudomonadati</taxon>
        <taxon>Pseudomonadota</taxon>
        <taxon>Gammaproteobacteria</taxon>
        <taxon>Oceanospirillales</taxon>
        <taxon>Saccharospirillaceae</taxon>
        <taxon>Reinekea</taxon>
    </lineage>
</organism>
<evidence type="ECO:0000256" key="11">
    <source>
        <dbReference type="RuleBase" id="RU004136"/>
    </source>
</evidence>
<sequence>MLTNLKLSDWALACTGQLIGVDAVIDDISTDTRSINKGDIYVALVGPLYDGHHYLSAAIEKGACAVVVQQLIADLAIPQLVVSDTKRALGCLASALRDRFTGPVIALTGSAGKTSTRAMLEHILALQPGLLSTQGNFNNDIGVAKTWFRLSDRDLRVLLEFGANAAGEIDWLGSISRPHISLIINAGIAHTDGFGGLDGVRMAKGEIIDTTDIAGGCVFNRDDPAFAYWVKRAGKRRTISFGQHLDADVRLLAFTSTGQGSDFSLSLPDGNIAVSWPMLGRHMALNAAAAAATAWLAGASAPDIANGLGAMQPEPGRMQPVESKHGGALIHDAYNANPVSFEAAIDVMADIGGETLLIAGDMAELGAESLAHHRAVGQYAIGKIGQLWSAGEQASAMSAAFGGRHFKSVVELLAELPATINHNTAILVKGSRSSGMDRVIDALRGKS</sequence>
<keyword evidence="7 10" id="KW-0573">Peptidoglycan synthesis</keyword>
<dbReference type="AlphaFoldDB" id="A0A2K8KUM8"/>
<keyword evidence="15" id="KW-1185">Reference proteome</keyword>
<dbReference type="SUPFAM" id="SSF53244">
    <property type="entry name" value="MurD-like peptide ligases, peptide-binding domain"/>
    <property type="match status" value="1"/>
</dbReference>
<evidence type="ECO:0000256" key="1">
    <source>
        <dbReference type="ARBA" id="ARBA00022490"/>
    </source>
</evidence>
<dbReference type="InterPro" id="IPR005863">
    <property type="entry name" value="UDP-N-AcMur_synth"/>
</dbReference>
<keyword evidence="8 10" id="KW-0131">Cell cycle</keyword>
<evidence type="ECO:0000313" key="14">
    <source>
        <dbReference type="EMBL" id="ATX77799.1"/>
    </source>
</evidence>
<dbReference type="OrthoDB" id="9801978at2"/>
<comment type="subcellular location">
    <subcellularLocation>
        <location evidence="10 11">Cytoplasm</location>
    </subcellularLocation>
</comment>
<evidence type="ECO:0000259" key="12">
    <source>
        <dbReference type="Pfam" id="PF02875"/>
    </source>
</evidence>
<dbReference type="GO" id="GO:0005737">
    <property type="term" value="C:cytoplasm"/>
    <property type="evidence" value="ECO:0007669"/>
    <property type="project" value="UniProtKB-SubCell"/>
</dbReference>
<dbReference type="PANTHER" id="PTHR43024:SF1">
    <property type="entry name" value="UDP-N-ACETYLMURAMOYL-TRIPEPTIDE--D-ALANYL-D-ALANINE LIGASE"/>
    <property type="match status" value="1"/>
</dbReference>
<keyword evidence="9 10" id="KW-0961">Cell wall biogenesis/degradation</keyword>
<dbReference type="Proteomes" id="UP000229757">
    <property type="component" value="Chromosome"/>
</dbReference>
<reference evidence="14 15" key="1">
    <citation type="journal article" date="2017" name="Environ. Microbiol.">
        <title>Genomic and physiological analyses of 'Reinekea forsetii' reveal a versatile opportunistic lifestyle during spring algae blooms.</title>
        <authorList>
            <person name="Avci B."/>
            <person name="Hahnke R.L."/>
            <person name="Chafee M."/>
            <person name="Fischer T."/>
            <person name="Gruber-Vodicka H."/>
            <person name="Tegetmeyer H.E."/>
            <person name="Harder J."/>
            <person name="Fuchs B.M."/>
            <person name="Amann R.I."/>
            <person name="Teeling H."/>
        </authorList>
    </citation>
    <scope>NUCLEOTIDE SEQUENCE [LARGE SCALE GENOMIC DNA]</scope>
    <source>
        <strain evidence="14 15">Hel1_31_D35</strain>
    </source>
</reference>
<dbReference type="HAMAP" id="MF_02019">
    <property type="entry name" value="MurF"/>
    <property type="match status" value="1"/>
</dbReference>
<keyword evidence="3 10" id="KW-0132">Cell division</keyword>
<evidence type="ECO:0000256" key="8">
    <source>
        <dbReference type="ARBA" id="ARBA00023306"/>
    </source>
</evidence>
<dbReference type="GO" id="GO:0008766">
    <property type="term" value="F:UDP-N-acetylmuramoylalanyl-D-glutamyl-2,6-diaminopimelate-D-alanyl-D-alanine ligase activity"/>
    <property type="evidence" value="ECO:0007669"/>
    <property type="project" value="RHEA"/>
</dbReference>
<keyword evidence="6 10" id="KW-0133">Cell shape</keyword>
<dbReference type="GO" id="GO:0005524">
    <property type="term" value="F:ATP binding"/>
    <property type="evidence" value="ECO:0007669"/>
    <property type="project" value="UniProtKB-UniRule"/>
</dbReference>
<dbReference type="InterPro" id="IPR051046">
    <property type="entry name" value="MurCDEF_CellWall_CoF430Synth"/>
</dbReference>
<dbReference type="SUPFAM" id="SSF63418">
    <property type="entry name" value="MurE/MurF N-terminal domain"/>
    <property type="match status" value="1"/>
</dbReference>
<evidence type="ECO:0000256" key="10">
    <source>
        <dbReference type="HAMAP-Rule" id="MF_02019"/>
    </source>
</evidence>
<evidence type="ECO:0000313" key="15">
    <source>
        <dbReference type="Proteomes" id="UP000229757"/>
    </source>
</evidence>
<evidence type="ECO:0000256" key="7">
    <source>
        <dbReference type="ARBA" id="ARBA00022984"/>
    </source>
</evidence>
<evidence type="ECO:0000256" key="4">
    <source>
        <dbReference type="ARBA" id="ARBA00022741"/>
    </source>
</evidence>
<dbReference type="GO" id="GO:0051301">
    <property type="term" value="P:cell division"/>
    <property type="evidence" value="ECO:0007669"/>
    <property type="project" value="UniProtKB-KW"/>
</dbReference>
<gene>
    <name evidence="10" type="primary">murF</name>
    <name evidence="14" type="ORF">REIFOR_02675</name>
</gene>
<evidence type="ECO:0000256" key="5">
    <source>
        <dbReference type="ARBA" id="ARBA00022840"/>
    </source>
</evidence>
<comment type="catalytic activity">
    <reaction evidence="10 11">
        <text>D-alanyl-D-alanine + UDP-N-acetyl-alpha-D-muramoyl-L-alanyl-gamma-D-glutamyl-meso-2,6-diaminopimelate + ATP = UDP-N-acetyl-alpha-D-muramoyl-L-alanyl-gamma-D-glutamyl-meso-2,6-diaminopimeloyl-D-alanyl-D-alanine + ADP + phosphate + H(+)</text>
        <dbReference type="Rhea" id="RHEA:28374"/>
        <dbReference type="ChEBI" id="CHEBI:15378"/>
        <dbReference type="ChEBI" id="CHEBI:30616"/>
        <dbReference type="ChEBI" id="CHEBI:43474"/>
        <dbReference type="ChEBI" id="CHEBI:57822"/>
        <dbReference type="ChEBI" id="CHEBI:61386"/>
        <dbReference type="ChEBI" id="CHEBI:83905"/>
        <dbReference type="ChEBI" id="CHEBI:456216"/>
        <dbReference type="EC" id="6.3.2.10"/>
    </reaction>
</comment>
<dbReference type="Gene3D" id="3.40.1190.10">
    <property type="entry name" value="Mur-like, catalytic domain"/>
    <property type="match status" value="1"/>
</dbReference>
<dbReference type="GO" id="GO:0009252">
    <property type="term" value="P:peptidoglycan biosynthetic process"/>
    <property type="evidence" value="ECO:0007669"/>
    <property type="project" value="UniProtKB-UniRule"/>
</dbReference>
<dbReference type="Pfam" id="PF08245">
    <property type="entry name" value="Mur_ligase_M"/>
    <property type="match status" value="1"/>
</dbReference>
<evidence type="ECO:0000256" key="3">
    <source>
        <dbReference type="ARBA" id="ARBA00022618"/>
    </source>
</evidence>
<feature type="domain" description="Mur ligase C-terminal" evidence="12">
    <location>
        <begin position="316"/>
        <end position="432"/>
    </location>
</feature>
<dbReference type="EC" id="6.3.2.10" evidence="10 11"/>
<keyword evidence="2 10" id="KW-0436">Ligase</keyword>
<dbReference type="NCBIfam" id="TIGR01143">
    <property type="entry name" value="murF"/>
    <property type="match status" value="1"/>
</dbReference>
<dbReference type="GO" id="GO:0047480">
    <property type="term" value="F:UDP-N-acetylmuramoyl-tripeptide-D-alanyl-D-alanine ligase activity"/>
    <property type="evidence" value="ECO:0007669"/>
    <property type="project" value="UniProtKB-UniRule"/>
</dbReference>
<dbReference type="Gene3D" id="3.40.1390.10">
    <property type="entry name" value="MurE/MurF, N-terminal domain"/>
    <property type="match status" value="1"/>
</dbReference>
<dbReference type="PANTHER" id="PTHR43024">
    <property type="entry name" value="UDP-N-ACETYLMURAMOYL-TRIPEPTIDE--D-ALANYL-D-ALANINE LIGASE"/>
    <property type="match status" value="1"/>
</dbReference>
<comment type="pathway">
    <text evidence="10 11">Cell wall biogenesis; peptidoglycan biosynthesis.</text>
</comment>